<dbReference type="Proteomes" id="UP000751614">
    <property type="component" value="Unassembled WGS sequence"/>
</dbReference>
<reference evidence="2 3" key="1">
    <citation type="submission" date="2019-05" db="EMBL/GenBank/DDBJ databases">
        <title>Flagellimonas sp. AsT0115, sp. nov., isolated from a marine red algae, Asparagopsis taxiformis.</title>
        <authorList>
            <person name="Kim J."/>
            <person name="Jeong S.E."/>
            <person name="Jeon C.O."/>
        </authorList>
    </citation>
    <scope>NUCLEOTIDE SEQUENCE [LARGE SCALE GENOMIC DNA]</scope>
    <source>
        <strain evidence="2 3">AsT0115</strain>
    </source>
</reference>
<accession>A0ABY2WLZ1</accession>
<feature type="domain" description="FAS1" evidence="1">
    <location>
        <begin position="199"/>
        <end position="342"/>
    </location>
</feature>
<keyword evidence="3" id="KW-1185">Reference proteome</keyword>
<dbReference type="PROSITE" id="PS50213">
    <property type="entry name" value="FAS1"/>
    <property type="match status" value="6"/>
</dbReference>
<evidence type="ECO:0000259" key="1">
    <source>
        <dbReference type="PROSITE" id="PS50213"/>
    </source>
</evidence>
<dbReference type="PANTHER" id="PTHR10900">
    <property type="entry name" value="PERIOSTIN-RELATED"/>
    <property type="match status" value="1"/>
</dbReference>
<organism evidence="2 3">
    <name type="scientific">Flagellimonas algicola</name>
    <dbReference type="NCBI Taxonomy" id="2583815"/>
    <lineage>
        <taxon>Bacteria</taxon>
        <taxon>Pseudomonadati</taxon>
        <taxon>Bacteroidota</taxon>
        <taxon>Flavobacteriia</taxon>
        <taxon>Flavobacteriales</taxon>
        <taxon>Flavobacteriaceae</taxon>
        <taxon>Flagellimonas</taxon>
    </lineage>
</organism>
<dbReference type="RefSeq" id="WP_138831977.1">
    <property type="nucleotide sequence ID" value="NZ_VCNI01000001.1"/>
</dbReference>
<dbReference type="SUPFAM" id="SSF82153">
    <property type="entry name" value="FAS1 domain"/>
    <property type="match status" value="6"/>
</dbReference>
<dbReference type="Gene3D" id="2.30.180.10">
    <property type="entry name" value="FAS1 domain"/>
    <property type="match status" value="6"/>
</dbReference>
<feature type="domain" description="FAS1" evidence="1">
    <location>
        <begin position="39"/>
        <end position="187"/>
    </location>
</feature>
<proteinExistence type="predicted"/>
<protein>
    <recommendedName>
        <fullName evidence="1">FAS1 domain-containing protein</fullName>
    </recommendedName>
</protein>
<dbReference type="InterPro" id="IPR036378">
    <property type="entry name" value="FAS1_dom_sf"/>
</dbReference>
<dbReference type="InterPro" id="IPR050904">
    <property type="entry name" value="Adhesion/Biosynth-related"/>
</dbReference>
<sequence length="988" mass="105104">MRTLLQPRKHFLWLALILFTFVSCELEDDQAIVDDEIATKNIVETAQDTDALSSLVAALTKADENDDSDLITTLSGTGPFTVFAPTNEAFTELLNNLEGFDSLEDFDTDEERAILASILQYHVIAGAAVASGDLTNGQEVTTVQGEGLKIILDDGVFIDDATDQNAEVGIPDVTASNGIVHVINKVLLPQAIINALNEGGTLVDIVVATEDLSLLEAAVIKADLVDTLNGDGPFTVFAPTNDAFEALLMALGSDYMGLDDFDTPEEIELLKSILLYHVIPAQVLEADLAAGEVGTALPDNSLMIIEEDGKFVIGDASDTNANISGTDIMASNGVAHTIDKVLLPQVAVDFVASLQMKNIVEIAVETDDLSLLVDALVQANAGLVETLSGEGPFTVFAPTNEAFAALLDVLGDDYNALSDFDTQEELDLLVDILTYHVVAGTAAFSTDLSDGQTIPTVSEDEVTIKLEGDYVFVKDASDEKAKVVLPDVAASNGVVHVIDKVLLPQTAIDFVASLQLKNIVEIAIETDDLSLLVDALVQANAGLVDTLSGEGPFTVFAPTNEAFGALLDLLGDDYHSLSDFDTQEELDLLVDILTYHVVAGTAAFSSDLYNDQTIPTVSDDEVTIKLYSGHVFVKDASDEKAKVVIPDVEASNGVVHVIDKVLLPQAAIDFVASLQMKNIVEIAIETDDLSLLVDALVQADAGLVEALSGDGPFTVFAPTNHAFVELLDTLGFHGLSDFDTEDEIALLIKVLTYHVVAGTAAFSTDLSDGQHIETLQGENVGINIKDGNVHIEDATDSNATVVLPDVAASNGVVHVINKVLLPQEVLDILNPPVPNIVALAASVDDLSLLVEAIIQADAGLVDVLSGDGPFTVFAPTNDAFEDLLHALGNDYNSLDDFDDDDDQELLAKILTYHVVAGAALASNDLYNHQQLHTVQGESLFAIINHGVFVRDKTHVDAEVIGPNNEASNGIVHLIDKVLLPQEVLDELH</sequence>
<dbReference type="InterPro" id="IPR000782">
    <property type="entry name" value="FAS1_domain"/>
</dbReference>
<dbReference type="SMART" id="SM00554">
    <property type="entry name" value="FAS1"/>
    <property type="match status" value="6"/>
</dbReference>
<feature type="domain" description="FAS1" evidence="1">
    <location>
        <begin position="356"/>
        <end position="502"/>
    </location>
</feature>
<feature type="domain" description="FAS1" evidence="1">
    <location>
        <begin position="676"/>
        <end position="820"/>
    </location>
</feature>
<evidence type="ECO:0000313" key="3">
    <source>
        <dbReference type="Proteomes" id="UP000751614"/>
    </source>
</evidence>
<dbReference type="PANTHER" id="PTHR10900:SF77">
    <property type="entry name" value="FI19380P1"/>
    <property type="match status" value="1"/>
</dbReference>
<dbReference type="PROSITE" id="PS51257">
    <property type="entry name" value="PROKAR_LIPOPROTEIN"/>
    <property type="match status" value="1"/>
</dbReference>
<feature type="domain" description="FAS1" evidence="1">
    <location>
        <begin position="833"/>
        <end position="978"/>
    </location>
</feature>
<name>A0ABY2WLZ1_9FLAO</name>
<comment type="caution">
    <text evidence="2">The sequence shown here is derived from an EMBL/GenBank/DDBJ whole genome shotgun (WGS) entry which is preliminary data.</text>
</comment>
<feature type="domain" description="FAS1" evidence="1">
    <location>
        <begin position="516"/>
        <end position="662"/>
    </location>
</feature>
<evidence type="ECO:0000313" key="2">
    <source>
        <dbReference type="EMBL" id="TMU55995.1"/>
    </source>
</evidence>
<dbReference type="EMBL" id="VCNI01000001">
    <property type="protein sequence ID" value="TMU55995.1"/>
    <property type="molecule type" value="Genomic_DNA"/>
</dbReference>
<gene>
    <name evidence="2" type="ORF">FGG15_00170</name>
</gene>
<dbReference type="Pfam" id="PF02469">
    <property type="entry name" value="Fasciclin"/>
    <property type="match status" value="6"/>
</dbReference>